<evidence type="ECO:0000259" key="1">
    <source>
        <dbReference type="Pfam" id="PF19077"/>
    </source>
</evidence>
<dbReference type="InterPro" id="IPR044016">
    <property type="entry name" value="Big_13"/>
</dbReference>
<dbReference type="Gene3D" id="2.60.40.10">
    <property type="entry name" value="Immunoglobulins"/>
    <property type="match status" value="1"/>
</dbReference>
<accession>A0A7J4TKA9</accession>
<evidence type="ECO:0000313" key="3">
    <source>
        <dbReference type="Proteomes" id="UP000586031"/>
    </source>
</evidence>
<evidence type="ECO:0000313" key="2">
    <source>
        <dbReference type="EMBL" id="HII83963.1"/>
    </source>
</evidence>
<feature type="domain" description="Bacterial Ig-like" evidence="1">
    <location>
        <begin position="5"/>
        <end position="45"/>
    </location>
</feature>
<dbReference type="AlphaFoldDB" id="A0A7J4TKA9"/>
<name>A0A7J4TKA9_9EURY</name>
<protein>
    <recommendedName>
        <fullName evidence="1">Bacterial Ig-like domain-containing protein</fullName>
    </recommendedName>
</protein>
<sequence>MKTHNHKHGPLRYVAPKATDGLYNVLITATDKAGNQAQTTLTFTVYNTPPTLNPTINQTLVKSGDKIIITTTADPETQSVKAYIQDNTYQLTKNQDNTWSMEYTTPQIGDG</sequence>
<reference evidence="3" key="1">
    <citation type="journal article" date="2020" name="bioRxiv">
        <title>A rank-normalized archaeal taxonomy based on genome phylogeny resolves widespread incomplete and uneven classifications.</title>
        <authorList>
            <person name="Rinke C."/>
            <person name="Chuvochina M."/>
            <person name="Mussig A.J."/>
            <person name="Chaumeil P.-A."/>
            <person name="Waite D.W."/>
            <person name="Whitman W.B."/>
            <person name="Parks D.H."/>
            <person name="Hugenholtz P."/>
        </authorList>
    </citation>
    <scope>NUCLEOTIDE SEQUENCE [LARGE SCALE GENOMIC DNA]</scope>
</reference>
<comment type="caution">
    <text evidence="2">The sequence shown here is derived from an EMBL/GenBank/DDBJ whole genome shotgun (WGS) entry which is preliminary data.</text>
</comment>
<organism evidence="2 3">
    <name type="scientific">Methanobacterium subterraneum</name>
    <dbReference type="NCBI Taxonomy" id="59277"/>
    <lineage>
        <taxon>Archaea</taxon>
        <taxon>Methanobacteriati</taxon>
        <taxon>Methanobacteriota</taxon>
        <taxon>Methanomada group</taxon>
        <taxon>Methanobacteria</taxon>
        <taxon>Methanobacteriales</taxon>
        <taxon>Methanobacteriaceae</taxon>
        <taxon>Methanobacterium</taxon>
    </lineage>
</organism>
<dbReference type="Pfam" id="PF19077">
    <property type="entry name" value="Big_13"/>
    <property type="match status" value="1"/>
</dbReference>
<proteinExistence type="predicted"/>
<gene>
    <name evidence="2" type="ORF">HA271_03795</name>
</gene>
<dbReference type="Proteomes" id="UP000586031">
    <property type="component" value="Unassembled WGS sequence"/>
</dbReference>
<dbReference type="EMBL" id="DUHE01000110">
    <property type="protein sequence ID" value="HII83963.1"/>
    <property type="molecule type" value="Genomic_DNA"/>
</dbReference>
<feature type="non-terminal residue" evidence="2">
    <location>
        <position position="111"/>
    </location>
</feature>
<dbReference type="InterPro" id="IPR013783">
    <property type="entry name" value="Ig-like_fold"/>
</dbReference>